<dbReference type="WBParaSite" id="ACOC_0000487601-mRNA-1">
    <property type="protein sequence ID" value="ACOC_0000487601-mRNA-1"/>
    <property type="gene ID" value="ACOC_0000487601"/>
</dbReference>
<reference evidence="4" key="1">
    <citation type="submission" date="2017-02" db="UniProtKB">
        <authorList>
            <consortium name="WormBaseParasite"/>
        </authorList>
    </citation>
    <scope>IDENTIFICATION</scope>
</reference>
<reference evidence="2 3" key="2">
    <citation type="submission" date="2018-11" db="EMBL/GenBank/DDBJ databases">
        <authorList>
            <consortium name="Pathogen Informatics"/>
        </authorList>
    </citation>
    <scope>NUCLEOTIDE SEQUENCE [LARGE SCALE GENOMIC DNA]</scope>
    <source>
        <strain evidence="2 3">Costa Rica</strain>
    </source>
</reference>
<dbReference type="Proteomes" id="UP000267027">
    <property type="component" value="Unassembled WGS sequence"/>
</dbReference>
<evidence type="ECO:0000256" key="1">
    <source>
        <dbReference type="SAM" id="MobiDB-lite"/>
    </source>
</evidence>
<evidence type="ECO:0000313" key="2">
    <source>
        <dbReference type="EMBL" id="VDM56462.1"/>
    </source>
</evidence>
<protein>
    <submittedName>
        <fullName evidence="4">Reverse transcriptase domain-containing protein</fullName>
    </submittedName>
</protein>
<sequence length="232" mass="26845">MWINTVLKCHGVNAAASNYDEEDVGAFYMGSEKFYREDHTFFKAIIEDFDVKIGPRKKSEGRHIVAHGLGLEWNEQRERLSEFIMTNNNNEIDHIIVNRKFCLTDVAVLPKFYTESDHRLLQATFHFLRKGEKAAKYKERNPKTTANCDLFTSLPTFGKMAFPKTLTRNTKGSFNILMLALVQSSESSKATKRRVSRNTRADTPAWNRTSCRQPRTNVRNCKTMQTGYKTRF</sequence>
<dbReference type="STRING" id="334426.A0A0R3PK17"/>
<dbReference type="AlphaFoldDB" id="A0A0R3PK17"/>
<evidence type="ECO:0000313" key="4">
    <source>
        <dbReference type="WBParaSite" id="ACOC_0000487601-mRNA-1"/>
    </source>
</evidence>
<organism evidence="4">
    <name type="scientific">Angiostrongylus costaricensis</name>
    <name type="common">Nematode worm</name>
    <dbReference type="NCBI Taxonomy" id="334426"/>
    <lineage>
        <taxon>Eukaryota</taxon>
        <taxon>Metazoa</taxon>
        <taxon>Ecdysozoa</taxon>
        <taxon>Nematoda</taxon>
        <taxon>Chromadorea</taxon>
        <taxon>Rhabditida</taxon>
        <taxon>Rhabditina</taxon>
        <taxon>Rhabditomorpha</taxon>
        <taxon>Strongyloidea</taxon>
        <taxon>Metastrongylidae</taxon>
        <taxon>Angiostrongylus</taxon>
    </lineage>
</organism>
<keyword evidence="3" id="KW-1185">Reference proteome</keyword>
<feature type="region of interest" description="Disordered" evidence="1">
    <location>
        <begin position="188"/>
        <end position="211"/>
    </location>
</feature>
<dbReference type="EMBL" id="UYYA01003834">
    <property type="protein sequence ID" value="VDM56462.1"/>
    <property type="molecule type" value="Genomic_DNA"/>
</dbReference>
<accession>A0A0R3PK17</accession>
<name>A0A0R3PK17_ANGCS</name>
<proteinExistence type="predicted"/>
<gene>
    <name evidence="2" type="ORF">ACOC_LOCUS4877</name>
</gene>
<evidence type="ECO:0000313" key="3">
    <source>
        <dbReference type="Proteomes" id="UP000267027"/>
    </source>
</evidence>